<dbReference type="InterPro" id="IPR050469">
    <property type="entry name" value="Diguanylate_Cyclase"/>
</dbReference>
<dbReference type="InterPro" id="IPR043128">
    <property type="entry name" value="Rev_trsase/Diguanyl_cyclase"/>
</dbReference>
<feature type="transmembrane region" description="Helical" evidence="6">
    <location>
        <begin position="74"/>
        <end position="99"/>
    </location>
</feature>
<dbReference type="InterPro" id="IPR029787">
    <property type="entry name" value="Nucleotide_cyclase"/>
</dbReference>
<evidence type="ECO:0000256" key="6">
    <source>
        <dbReference type="SAM" id="Phobius"/>
    </source>
</evidence>
<dbReference type="FunFam" id="3.30.70.270:FF:000001">
    <property type="entry name" value="Diguanylate cyclase domain protein"/>
    <property type="match status" value="1"/>
</dbReference>
<keyword evidence="9" id="KW-1185">Reference proteome</keyword>
<evidence type="ECO:0000256" key="1">
    <source>
        <dbReference type="ARBA" id="ARBA00004651"/>
    </source>
</evidence>
<evidence type="ECO:0000259" key="7">
    <source>
        <dbReference type="PROSITE" id="PS50887"/>
    </source>
</evidence>
<dbReference type="Pfam" id="PF00990">
    <property type="entry name" value="GGDEF"/>
    <property type="match status" value="1"/>
</dbReference>
<comment type="caution">
    <text evidence="8">The sequence shown here is derived from an EMBL/GenBank/DDBJ whole genome shotgun (WGS) entry which is preliminary data.</text>
</comment>
<dbReference type="GO" id="GO:0043709">
    <property type="term" value="P:cell adhesion involved in single-species biofilm formation"/>
    <property type="evidence" value="ECO:0007669"/>
    <property type="project" value="TreeGrafter"/>
</dbReference>
<feature type="transmembrane region" description="Helical" evidence="6">
    <location>
        <begin position="105"/>
        <end position="126"/>
    </location>
</feature>
<evidence type="ECO:0000313" key="9">
    <source>
        <dbReference type="Proteomes" id="UP001084197"/>
    </source>
</evidence>
<dbReference type="CDD" id="cd01949">
    <property type="entry name" value="GGDEF"/>
    <property type="match status" value="1"/>
</dbReference>
<dbReference type="PANTHER" id="PTHR45138">
    <property type="entry name" value="REGULATORY COMPONENTS OF SENSORY TRANSDUCTION SYSTEM"/>
    <property type="match status" value="1"/>
</dbReference>
<accession>A0A9J6RG94</accession>
<dbReference type="PANTHER" id="PTHR45138:SF9">
    <property type="entry name" value="DIGUANYLATE CYCLASE DGCM-RELATED"/>
    <property type="match status" value="1"/>
</dbReference>
<dbReference type="GO" id="GO:0052621">
    <property type="term" value="F:diguanylate cyclase activity"/>
    <property type="evidence" value="ECO:0007669"/>
    <property type="project" value="UniProtKB-EC"/>
</dbReference>
<dbReference type="EC" id="2.7.7.65" evidence="8"/>
<feature type="transmembrane region" description="Helical" evidence="6">
    <location>
        <begin position="138"/>
        <end position="156"/>
    </location>
</feature>
<feature type="transmembrane region" description="Helical" evidence="6">
    <location>
        <begin position="168"/>
        <end position="188"/>
    </location>
</feature>
<dbReference type="GO" id="GO:0005886">
    <property type="term" value="C:plasma membrane"/>
    <property type="evidence" value="ECO:0007669"/>
    <property type="project" value="UniProtKB-SubCell"/>
</dbReference>
<keyword evidence="2" id="KW-1003">Cell membrane</keyword>
<comment type="subcellular location">
    <subcellularLocation>
        <location evidence="1">Cell membrane</location>
        <topology evidence="1">Multi-pass membrane protein</topology>
    </subcellularLocation>
</comment>
<dbReference type="RefSeq" id="WP_268781200.1">
    <property type="nucleotide sequence ID" value="NZ_JAPRAT010000036.1"/>
</dbReference>
<dbReference type="InterPro" id="IPR000160">
    <property type="entry name" value="GGDEF_dom"/>
</dbReference>
<evidence type="ECO:0000313" key="8">
    <source>
        <dbReference type="EMBL" id="MCZ0704428.1"/>
    </source>
</evidence>
<keyword evidence="5 6" id="KW-0472">Membrane</keyword>
<dbReference type="Gene3D" id="3.30.70.270">
    <property type="match status" value="1"/>
</dbReference>
<keyword evidence="4 6" id="KW-1133">Transmembrane helix</keyword>
<dbReference type="Proteomes" id="UP001084197">
    <property type="component" value="Unassembled WGS sequence"/>
</dbReference>
<dbReference type="Pfam" id="PF07694">
    <property type="entry name" value="5TM-5TMR_LYT"/>
    <property type="match status" value="1"/>
</dbReference>
<name>A0A9J6RG94_9BACI</name>
<keyword evidence="8" id="KW-0808">Transferase</keyword>
<evidence type="ECO:0000256" key="4">
    <source>
        <dbReference type="ARBA" id="ARBA00022989"/>
    </source>
</evidence>
<reference evidence="8" key="1">
    <citation type="submission" date="2022-11" db="EMBL/GenBank/DDBJ databases">
        <title>WGS of Natronobacillus azotifigens 24KS-1, an anaerobic diazotrophic haloalkaliphile from soda-rich habitats.</title>
        <authorList>
            <person name="Sorokin D.Y."/>
            <person name="Merkel A.Y."/>
        </authorList>
    </citation>
    <scope>NUCLEOTIDE SEQUENCE</scope>
    <source>
        <strain evidence="8">24KS-1</strain>
    </source>
</reference>
<dbReference type="GO" id="GO:0000155">
    <property type="term" value="F:phosphorelay sensor kinase activity"/>
    <property type="evidence" value="ECO:0007669"/>
    <property type="project" value="InterPro"/>
</dbReference>
<keyword evidence="3 6" id="KW-0812">Transmembrane</keyword>
<dbReference type="GO" id="GO:0071555">
    <property type="term" value="P:cell wall organization"/>
    <property type="evidence" value="ECO:0007669"/>
    <property type="project" value="InterPro"/>
</dbReference>
<evidence type="ECO:0000256" key="3">
    <source>
        <dbReference type="ARBA" id="ARBA00022692"/>
    </source>
</evidence>
<proteinExistence type="predicted"/>
<protein>
    <submittedName>
        <fullName evidence="8">Diguanylate cyclase</fullName>
        <ecNumber evidence="8">2.7.7.65</ecNumber>
    </submittedName>
</protein>
<gene>
    <name evidence="8" type="ORF">OWO01_14555</name>
</gene>
<dbReference type="AlphaFoldDB" id="A0A9J6RG94"/>
<dbReference type="NCBIfam" id="TIGR00254">
    <property type="entry name" value="GGDEF"/>
    <property type="match status" value="1"/>
</dbReference>
<dbReference type="EMBL" id="JAPRAT010000036">
    <property type="protein sequence ID" value="MCZ0704428.1"/>
    <property type="molecule type" value="Genomic_DNA"/>
</dbReference>
<organism evidence="8 9">
    <name type="scientific">Natronobacillus azotifigens</name>
    <dbReference type="NCBI Taxonomy" id="472978"/>
    <lineage>
        <taxon>Bacteria</taxon>
        <taxon>Bacillati</taxon>
        <taxon>Bacillota</taxon>
        <taxon>Bacilli</taxon>
        <taxon>Bacillales</taxon>
        <taxon>Bacillaceae</taxon>
        <taxon>Natronobacillus</taxon>
    </lineage>
</organism>
<feature type="domain" description="GGDEF" evidence="7">
    <location>
        <begin position="231"/>
        <end position="363"/>
    </location>
</feature>
<dbReference type="SMART" id="SM00267">
    <property type="entry name" value="GGDEF"/>
    <property type="match status" value="1"/>
</dbReference>
<feature type="transmembrane region" description="Helical" evidence="6">
    <location>
        <begin position="7"/>
        <end position="23"/>
    </location>
</feature>
<evidence type="ECO:0000256" key="5">
    <source>
        <dbReference type="ARBA" id="ARBA00023136"/>
    </source>
</evidence>
<dbReference type="GO" id="GO:1902201">
    <property type="term" value="P:negative regulation of bacterial-type flagellum-dependent cell motility"/>
    <property type="evidence" value="ECO:0007669"/>
    <property type="project" value="TreeGrafter"/>
</dbReference>
<sequence length="363" mass="41014">MIIFFEEFFLNLTVLISFIFLYHQLFQRPPDDFLTTKDKRKGMVILGFSGGILGIVLMYFAIEATADTLIDLRVIPLMLVTIHGGLLSTIITGAMITIYRFMLGINASSLASLFLISGSAVIFLYFAKKFKNNWKRIVVMLVLSNVVFSMVTYPLFTEFSTYVLFNVGYWFVIIVAGLMSTYMNGYLVHSNQLFKEYKIKAYVDPLTGLNNVRSFDRKFNEARLSIQKRQTTLSMLVVDIDLFKKVNDTYGHAEGDVILKNVALIIKDSTRLVDVVSRNGGEEFTVLMIGASHSLVMKIAEKIRENCESHLFSINNGEQNISITVSIGVATYPEHTQQIDDLYHNADAALYRAKNSGRNKVCS</sequence>
<dbReference type="Gene3D" id="1.10.1760.20">
    <property type="match status" value="1"/>
</dbReference>
<dbReference type="SUPFAM" id="SSF55073">
    <property type="entry name" value="Nucleotide cyclase"/>
    <property type="match status" value="1"/>
</dbReference>
<evidence type="ECO:0000256" key="2">
    <source>
        <dbReference type="ARBA" id="ARBA00022475"/>
    </source>
</evidence>
<dbReference type="PROSITE" id="PS50887">
    <property type="entry name" value="GGDEF"/>
    <property type="match status" value="1"/>
</dbReference>
<feature type="transmembrane region" description="Helical" evidence="6">
    <location>
        <begin position="43"/>
        <end position="62"/>
    </location>
</feature>
<dbReference type="InterPro" id="IPR011620">
    <property type="entry name" value="Sig_transdc_His_kinase_LytS_TM"/>
</dbReference>
<keyword evidence="8" id="KW-0548">Nucleotidyltransferase</keyword>